<dbReference type="Proteomes" id="UP000730482">
    <property type="component" value="Unassembled WGS sequence"/>
</dbReference>
<dbReference type="RefSeq" id="WP_212011237.1">
    <property type="nucleotide sequence ID" value="NZ_JAAFYZ010000079.1"/>
</dbReference>
<protein>
    <recommendedName>
        <fullName evidence="3">PIN domain-containing protein</fullName>
    </recommendedName>
</protein>
<evidence type="ECO:0000313" key="2">
    <source>
        <dbReference type="Proteomes" id="UP000730482"/>
    </source>
</evidence>
<accession>A0ABS5KUK0</accession>
<dbReference type="EMBL" id="JAAFYZ010000079">
    <property type="protein sequence ID" value="MBS2549679.1"/>
    <property type="molecule type" value="Genomic_DNA"/>
</dbReference>
<proteinExistence type="predicted"/>
<sequence>MLVGAVAVGNNPFRTWPSPPPTSSNPFADCLGIAVDAEEFGLWLSPHILINTGRVIAQQLKWSADMVEVYLNELAGIAEDSGAGVIEPEVTVTDCPDWEDNQILALAADVGAILIVSDDVDLTSMSPWHGTPILRPREFVARVDGIRRHNRSGR</sequence>
<reference evidence="1 2" key="1">
    <citation type="submission" date="2020-02" db="EMBL/GenBank/DDBJ databases">
        <title>Acidophilic actinobacteria isolated from forest soil.</title>
        <authorList>
            <person name="Golinska P."/>
        </authorList>
    </citation>
    <scope>NUCLEOTIDE SEQUENCE [LARGE SCALE GENOMIC DNA]</scope>
    <source>
        <strain evidence="1 2">NL8</strain>
    </source>
</reference>
<gene>
    <name evidence="1" type="ORF">KGQ19_22705</name>
</gene>
<organism evidence="1 2">
    <name type="scientific">Catenulispora pinistramenti</name>
    <dbReference type="NCBI Taxonomy" id="2705254"/>
    <lineage>
        <taxon>Bacteria</taxon>
        <taxon>Bacillati</taxon>
        <taxon>Actinomycetota</taxon>
        <taxon>Actinomycetes</taxon>
        <taxon>Catenulisporales</taxon>
        <taxon>Catenulisporaceae</taxon>
        <taxon>Catenulispora</taxon>
    </lineage>
</organism>
<keyword evidence="2" id="KW-1185">Reference proteome</keyword>
<comment type="caution">
    <text evidence="1">The sequence shown here is derived from an EMBL/GenBank/DDBJ whole genome shotgun (WGS) entry which is preliminary data.</text>
</comment>
<name>A0ABS5KUK0_9ACTN</name>
<evidence type="ECO:0008006" key="3">
    <source>
        <dbReference type="Google" id="ProtNLM"/>
    </source>
</evidence>
<evidence type="ECO:0000313" key="1">
    <source>
        <dbReference type="EMBL" id="MBS2549679.1"/>
    </source>
</evidence>